<dbReference type="GO" id="GO:0006397">
    <property type="term" value="P:mRNA processing"/>
    <property type="evidence" value="ECO:0007669"/>
    <property type="project" value="UniProtKB-KW"/>
</dbReference>
<dbReference type="Pfam" id="PF01480">
    <property type="entry name" value="PWI"/>
    <property type="match status" value="1"/>
</dbReference>
<dbReference type="GO" id="GO:0003723">
    <property type="term" value="F:RNA binding"/>
    <property type="evidence" value="ECO:0007669"/>
    <property type="project" value="TreeGrafter"/>
</dbReference>
<evidence type="ECO:0000259" key="2">
    <source>
        <dbReference type="PROSITE" id="PS51025"/>
    </source>
</evidence>
<evidence type="ECO:0000256" key="1">
    <source>
        <dbReference type="ARBA" id="ARBA00022664"/>
    </source>
</evidence>
<protein>
    <recommendedName>
        <fullName evidence="2">PWI domain-containing protein</fullName>
    </recommendedName>
</protein>
<dbReference type="GO" id="GO:0048024">
    <property type="term" value="P:regulation of mRNA splicing, via spliceosome"/>
    <property type="evidence" value="ECO:0007669"/>
    <property type="project" value="TreeGrafter"/>
</dbReference>
<dbReference type="PANTHER" id="PTHR23148:SF0">
    <property type="entry name" value="SERINE_ARGININE REPETITIVE MATRIX PROTEIN 1"/>
    <property type="match status" value="1"/>
</dbReference>
<dbReference type="PANTHER" id="PTHR23148">
    <property type="entry name" value="SERINE/ARGININE REGULATED NUCLEAR MATRIX PROTEIN"/>
    <property type="match status" value="1"/>
</dbReference>
<dbReference type="InterPro" id="IPR052225">
    <property type="entry name" value="Ser/Arg_repetitive_matrix"/>
</dbReference>
<dbReference type="PROSITE" id="PS51025">
    <property type="entry name" value="PWI"/>
    <property type="match status" value="1"/>
</dbReference>
<sequence>MTDAGFFKGTTADQDNRFSDKKKKLMKSMKFNDGLEKKVDMSKVNVDTVKPWIAQRVTELLGIEDDVLVEFVYNQLEPRQ</sequence>
<dbReference type="EnsemblMetazoa" id="G19966.3">
    <property type="protein sequence ID" value="G19966.3:cds"/>
    <property type="gene ID" value="G19966"/>
</dbReference>
<reference evidence="3" key="1">
    <citation type="submission" date="2022-08" db="UniProtKB">
        <authorList>
            <consortium name="EnsemblMetazoa"/>
        </authorList>
    </citation>
    <scope>IDENTIFICATION</scope>
    <source>
        <strain evidence="3">05x7-T-G4-1.051#20</strain>
    </source>
</reference>
<organism evidence="3 4">
    <name type="scientific">Magallana gigas</name>
    <name type="common">Pacific oyster</name>
    <name type="synonym">Crassostrea gigas</name>
    <dbReference type="NCBI Taxonomy" id="29159"/>
    <lineage>
        <taxon>Eukaryota</taxon>
        <taxon>Metazoa</taxon>
        <taxon>Spiralia</taxon>
        <taxon>Lophotrochozoa</taxon>
        <taxon>Mollusca</taxon>
        <taxon>Bivalvia</taxon>
        <taxon>Autobranchia</taxon>
        <taxon>Pteriomorphia</taxon>
        <taxon>Ostreida</taxon>
        <taxon>Ostreoidea</taxon>
        <taxon>Ostreidae</taxon>
        <taxon>Magallana</taxon>
    </lineage>
</organism>
<dbReference type="Gene3D" id="1.20.1390.10">
    <property type="entry name" value="PWI domain"/>
    <property type="match status" value="1"/>
</dbReference>
<evidence type="ECO:0000313" key="3">
    <source>
        <dbReference type="EnsemblMetazoa" id="G19966.2:cds"/>
    </source>
</evidence>
<keyword evidence="4" id="KW-1185">Reference proteome</keyword>
<accession>A0A8W8JKZ5</accession>
<evidence type="ECO:0000313" key="4">
    <source>
        <dbReference type="Proteomes" id="UP000005408"/>
    </source>
</evidence>
<proteinExistence type="predicted"/>
<keyword evidence="1" id="KW-0507">mRNA processing</keyword>
<dbReference type="Proteomes" id="UP000005408">
    <property type="component" value="Unassembled WGS sequence"/>
</dbReference>
<dbReference type="SUPFAM" id="SSF101233">
    <property type="entry name" value="PWI domain"/>
    <property type="match status" value="1"/>
</dbReference>
<name>A0A8W8JKZ5_MAGGI</name>
<dbReference type="GO" id="GO:0005681">
    <property type="term" value="C:spliceosomal complex"/>
    <property type="evidence" value="ECO:0007669"/>
    <property type="project" value="TreeGrafter"/>
</dbReference>
<dbReference type="EnsemblMetazoa" id="G19966.2">
    <property type="protein sequence ID" value="G19966.2:cds"/>
    <property type="gene ID" value="G19966"/>
</dbReference>
<dbReference type="InterPro" id="IPR036483">
    <property type="entry name" value="PWI_dom_sf"/>
</dbReference>
<dbReference type="AlphaFoldDB" id="A0A8W8JKZ5"/>
<feature type="domain" description="PWI" evidence="2">
    <location>
        <begin position="28"/>
        <end position="80"/>
    </location>
</feature>
<dbReference type="InterPro" id="IPR002483">
    <property type="entry name" value="PWI_dom"/>
</dbReference>